<dbReference type="EMBL" id="CAJNOL010001939">
    <property type="protein sequence ID" value="CAF1440257.1"/>
    <property type="molecule type" value="Genomic_DNA"/>
</dbReference>
<comment type="caution">
    <text evidence="3">The sequence shown here is derived from an EMBL/GenBank/DDBJ whole genome shotgun (WGS) entry which is preliminary data.</text>
</comment>
<dbReference type="EMBL" id="CAJNOH010001133">
    <property type="protein sequence ID" value="CAF1180076.1"/>
    <property type="molecule type" value="Genomic_DNA"/>
</dbReference>
<evidence type="ECO:0000313" key="4">
    <source>
        <dbReference type="EMBL" id="CAF1445089.1"/>
    </source>
</evidence>
<gene>
    <name evidence="3" type="ORF">JXQ802_LOCUS36957</name>
    <name evidence="4" type="ORF">JXQ802_LOCUS37244</name>
    <name evidence="1" type="ORF">PYM288_LOCUS23757</name>
    <name evidence="2" type="ORF">PYM288_LOCUS23896</name>
</gene>
<organism evidence="3 5">
    <name type="scientific">Rotaria sordida</name>
    <dbReference type="NCBI Taxonomy" id="392033"/>
    <lineage>
        <taxon>Eukaryota</taxon>
        <taxon>Metazoa</taxon>
        <taxon>Spiralia</taxon>
        <taxon>Gnathifera</taxon>
        <taxon>Rotifera</taxon>
        <taxon>Eurotatoria</taxon>
        <taxon>Bdelloidea</taxon>
        <taxon>Philodinida</taxon>
        <taxon>Philodinidae</taxon>
        <taxon>Rotaria</taxon>
    </lineage>
</organism>
<protein>
    <submittedName>
        <fullName evidence="3">Uncharacterized protein</fullName>
    </submittedName>
</protein>
<dbReference type="AlphaFoldDB" id="A0A815NVY1"/>
<dbReference type="SUPFAM" id="SSF50156">
    <property type="entry name" value="PDZ domain-like"/>
    <property type="match status" value="2"/>
</dbReference>
<dbReference type="Proteomes" id="UP000663854">
    <property type="component" value="Unassembled WGS sequence"/>
</dbReference>
<dbReference type="InterPro" id="IPR036034">
    <property type="entry name" value="PDZ_sf"/>
</dbReference>
<evidence type="ECO:0000313" key="5">
    <source>
        <dbReference type="Proteomes" id="UP000663870"/>
    </source>
</evidence>
<evidence type="ECO:0000313" key="3">
    <source>
        <dbReference type="EMBL" id="CAF1440257.1"/>
    </source>
</evidence>
<evidence type="ECO:0000313" key="1">
    <source>
        <dbReference type="EMBL" id="CAF1180076.1"/>
    </source>
</evidence>
<keyword evidence="5" id="KW-1185">Reference proteome</keyword>
<dbReference type="Gene3D" id="2.30.42.10">
    <property type="match status" value="1"/>
</dbReference>
<dbReference type="Proteomes" id="UP000663870">
    <property type="component" value="Unassembled WGS sequence"/>
</dbReference>
<dbReference type="EMBL" id="CAJNOL010001976">
    <property type="protein sequence ID" value="CAF1445089.1"/>
    <property type="molecule type" value="Genomic_DNA"/>
</dbReference>
<reference evidence="3" key="1">
    <citation type="submission" date="2021-02" db="EMBL/GenBank/DDBJ databases">
        <authorList>
            <person name="Nowell W R."/>
        </authorList>
    </citation>
    <scope>NUCLEOTIDE SEQUENCE</scope>
</reference>
<name>A0A815NVY1_9BILA</name>
<dbReference type="EMBL" id="CAJNOH010001154">
    <property type="protein sequence ID" value="CAF1182759.1"/>
    <property type="molecule type" value="Genomic_DNA"/>
</dbReference>
<sequence>MQSDQEVDDQILSINDEIAIGINHKHVIHILRSATATNQVHFHVQHFFPPLLSNEYQQLLYDARSTEDDDEDIHQVLNHSINRKKNNYHNTNVTTENEVDDQILSINDEIAIGINHKHVIHILHSATATNQVRFHVQHFFPPLLSNEYQQLLYDARSTEDDDENIHQVLNHSINRKKNNYHNTNVTTENEV</sequence>
<evidence type="ECO:0000313" key="2">
    <source>
        <dbReference type="EMBL" id="CAF1182759.1"/>
    </source>
</evidence>
<accession>A0A815NVY1</accession>
<proteinExistence type="predicted"/>